<dbReference type="SUPFAM" id="SSF55073">
    <property type="entry name" value="Nucleotide cyclase"/>
    <property type="match status" value="1"/>
</dbReference>
<evidence type="ECO:0000256" key="5">
    <source>
        <dbReference type="ARBA" id="ARBA00022741"/>
    </source>
</evidence>
<dbReference type="CDD" id="cd07302">
    <property type="entry name" value="CHD"/>
    <property type="match status" value="1"/>
</dbReference>
<sequence length="277" mass="31534">MITLIGALLLLMTDNYNRDVHREKLSEGIRGKAYLETSMRYSDQIAKAYDHWVATHRDIYDTYELLKGGLIYNRPTISPEERIKSLDVWLNVSTEFANGLDVILLHMERPILQQIDDDISSFQSATAVFTIFFSFLSILTPIVLYMVVSRTLKLIDLSNHLKAKVLDLEVEKTRSDSLLYQMLPREIADQLKYSGDVSAETFDSVTIFFSEVVNFTKICSESNPIQVVTMLNTLYHTLDSKVDEYDAYKVETINDAYMVASGKTISRLGCVGIPVIM</sequence>
<evidence type="ECO:0000256" key="10">
    <source>
        <dbReference type="SAM" id="Phobius"/>
    </source>
</evidence>
<keyword evidence="13" id="KW-1185">Reference proteome</keyword>
<dbReference type="GO" id="GO:0001653">
    <property type="term" value="F:peptide receptor activity"/>
    <property type="evidence" value="ECO:0007669"/>
    <property type="project" value="TreeGrafter"/>
</dbReference>
<evidence type="ECO:0000256" key="9">
    <source>
        <dbReference type="ARBA" id="ARBA00023293"/>
    </source>
</evidence>
<dbReference type="GO" id="GO:0000166">
    <property type="term" value="F:nucleotide binding"/>
    <property type="evidence" value="ECO:0007669"/>
    <property type="project" value="UniProtKB-KW"/>
</dbReference>
<dbReference type="PANTHER" id="PTHR11920">
    <property type="entry name" value="GUANYLYL CYCLASE"/>
    <property type="match status" value="1"/>
</dbReference>
<dbReference type="Pfam" id="PF07701">
    <property type="entry name" value="HNOBA"/>
    <property type="match status" value="1"/>
</dbReference>
<keyword evidence="4" id="KW-0732">Signal</keyword>
<dbReference type="PROSITE" id="PS50125">
    <property type="entry name" value="GUANYLATE_CYCLASE_2"/>
    <property type="match status" value="1"/>
</dbReference>
<evidence type="ECO:0000256" key="2">
    <source>
        <dbReference type="ARBA" id="ARBA00012202"/>
    </source>
</evidence>
<name>A0A9Q0YPS9_HOLLE</name>
<evidence type="ECO:0000256" key="8">
    <source>
        <dbReference type="ARBA" id="ARBA00023239"/>
    </source>
</evidence>
<dbReference type="GO" id="GO:0005886">
    <property type="term" value="C:plasma membrane"/>
    <property type="evidence" value="ECO:0007669"/>
    <property type="project" value="TreeGrafter"/>
</dbReference>
<evidence type="ECO:0000256" key="4">
    <source>
        <dbReference type="ARBA" id="ARBA00022729"/>
    </source>
</evidence>
<dbReference type="Gene3D" id="6.10.250.780">
    <property type="match status" value="1"/>
</dbReference>
<comment type="caution">
    <text evidence="12">The sequence shown here is derived from an EMBL/GenBank/DDBJ whole genome shotgun (WGS) entry which is preliminary data.</text>
</comment>
<dbReference type="Pfam" id="PF00211">
    <property type="entry name" value="Guanylate_cyc"/>
    <property type="match status" value="1"/>
</dbReference>
<organism evidence="12 13">
    <name type="scientific">Holothuria leucospilota</name>
    <name type="common">Black long sea cucumber</name>
    <name type="synonym">Mertensiothuria leucospilota</name>
    <dbReference type="NCBI Taxonomy" id="206669"/>
    <lineage>
        <taxon>Eukaryota</taxon>
        <taxon>Metazoa</taxon>
        <taxon>Echinodermata</taxon>
        <taxon>Eleutherozoa</taxon>
        <taxon>Echinozoa</taxon>
        <taxon>Holothuroidea</taxon>
        <taxon>Aspidochirotacea</taxon>
        <taxon>Aspidochirotida</taxon>
        <taxon>Holothuriidae</taxon>
        <taxon>Holothuria</taxon>
    </lineage>
</organism>
<dbReference type="EMBL" id="JAIZAY010000017">
    <property type="protein sequence ID" value="KAJ8026303.1"/>
    <property type="molecule type" value="Genomic_DNA"/>
</dbReference>
<keyword evidence="9" id="KW-0141">cGMP biosynthesis</keyword>
<dbReference type="EC" id="4.6.1.2" evidence="2"/>
<dbReference type="GO" id="GO:0004016">
    <property type="term" value="F:adenylate cyclase activity"/>
    <property type="evidence" value="ECO:0007669"/>
    <property type="project" value="TreeGrafter"/>
</dbReference>
<dbReference type="InterPro" id="IPR029787">
    <property type="entry name" value="Nucleotide_cyclase"/>
</dbReference>
<evidence type="ECO:0000313" key="13">
    <source>
        <dbReference type="Proteomes" id="UP001152320"/>
    </source>
</evidence>
<accession>A0A9Q0YPS9</accession>
<dbReference type="InterPro" id="IPR011645">
    <property type="entry name" value="HNOB_dom_associated"/>
</dbReference>
<evidence type="ECO:0000256" key="6">
    <source>
        <dbReference type="ARBA" id="ARBA00022989"/>
    </source>
</evidence>
<proteinExistence type="predicted"/>
<protein>
    <recommendedName>
        <fullName evidence="2">guanylate cyclase</fullName>
        <ecNumber evidence="2">4.6.1.2</ecNumber>
    </recommendedName>
</protein>
<gene>
    <name evidence="12" type="ORF">HOLleu_34109</name>
</gene>
<evidence type="ECO:0000313" key="12">
    <source>
        <dbReference type="EMBL" id="KAJ8026303.1"/>
    </source>
</evidence>
<evidence type="ECO:0000256" key="7">
    <source>
        <dbReference type="ARBA" id="ARBA00023136"/>
    </source>
</evidence>
<feature type="transmembrane region" description="Helical" evidence="10">
    <location>
        <begin position="127"/>
        <end position="148"/>
    </location>
</feature>
<dbReference type="SMART" id="SM00044">
    <property type="entry name" value="CYCc"/>
    <property type="match status" value="1"/>
</dbReference>
<dbReference type="OrthoDB" id="1890790at2759"/>
<dbReference type="AlphaFoldDB" id="A0A9Q0YPS9"/>
<dbReference type="GO" id="GO:0004383">
    <property type="term" value="F:guanylate cyclase activity"/>
    <property type="evidence" value="ECO:0007669"/>
    <property type="project" value="UniProtKB-EC"/>
</dbReference>
<comment type="subcellular location">
    <subcellularLocation>
        <location evidence="1">Membrane</location>
        <topology evidence="1">Single-pass type I membrane protein</topology>
    </subcellularLocation>
</comment>
<dbReference type="Proteomes" id="UP001152320">
    <property type="component" value="Chromosome 17"/>
</dbReference>
<keyword evidence="8" id="KW-0456">Lyase</keyword>
<reference evidence="12" key="1">
    <citation type="submission" date="2021-10" db="EMBL/GenBank/DDBJ databases">
        <title>Tropical sea cucumber genome reveals ecological adaptation and Cuvierian tubules defense mechanism.</title>
        <authorList>
            <person name="Chen T."/>
        </authorList>
    </citation>
    <scope>NUCLEOTIDE SEQUENCE</scope>
    <source>
        <strain evidence="12">Nanhai2018</strain>
        <tissue evidence="12">Muscle</tissue>
    </source>
</reference>
<dbReference type="InterPro" id="IPR001054">
    <property type="entry name" value="A/G_cyclase"/>
</dbReference>
<evidence type="ECO:0000256" key="1">
    <source>
        <dbReference type="ARBA" id="ARBA00004479"/>
    </source>
</evidence>
<evidence type="ECO:0000256" key="3">
    <source>
        <dbReference type="ARBA" id="ARBA00022692"/>
    </source>
</evidence>
<keyword evidence="5" id="KW-0547">Nucleotide-binding</keyword>
<dbReference type="GO" id="GO:0007168">
    <property type="term" value="P:receptor guanylyl cyclase signaling pathway"/>
    <property type="evidence" value="ECO:0007669"/>
    <property type="project" value="TreeGrafter"/>
</dbReference>
<evidence type="ECO:0000259" key="11">
    <source>
        <dbReference type="PROSITE" id="PS50125"/>
    </source>
</evidence>
<dbReference type="PANTHER" id="PTHR11920:SF501">
    <property type="entry name" value="GUANYLATE CYCLASE 32E"/>
    <property type="match status" value="1"/>
</dbReference>
<keyword evidence="7 10" id="KW-0472">Membrane</keyword>
<dbReference type="GO" id="GO:0035556">
    <property type="term" value="P:intracellular signal transduction"/>
    <property type="evidence" value="ECO:0007669"/>
    <property type="project" value="InterPro"/>
</dbReference>
<keyword evidence="3 10" id="KW-0812">Transmembrane</keyword>
<dbReference type="InterPro" id="IPR050401">
    <property type="entry name" value="Cyclic_nucleotide_synthase"/>
</dbReference>
<feature type="domain" description="Guanylate cyclase" evidence="11">
    <location>
        <begin position="206"/>
        <end position="262"/>
    </location>
</feature>
<dbReference type="Gene3D" id="3.30.70.1230">
    <property type="entry name" value="Nucleotide cyclase"/>
    <property type="match status" value="1"/>
</dbReference>
<keyword evidence="12" id="KW-0675">Receptor</keyword>
<keyword evidence="6 10" id="KW-1133">Transmembrane helix</keyword>